<feature type="domain" description="HMG box" evidence="2">
    <location>
        <begin position="1820"/>
        <end position="1889"/>
    </location>
</feature>
<dbReference type="CDD" id="cd22005">
    <property type="entry name" value="HMG-box_AtHMGB1-like"/>
    <property type="match status" value="1"/>
</dbReference>
<dbReference type="Pfam" id="PF00505">
    <property type="entry name" value="HMG_box"/>
    <property type="match status" value="1"/>
</dbReference>
<evidence type="ECO:0000313" key="5">
    <source>
        <dbReference type="RefSeq" id="XP_056687131.1"/>
    </source>
</evidence>
<proteinExistence type="predicted"/>
<dbReference type="RefSeq" id="XP_056687131.1">
    <property type="nucleotide sequence ID" value="XM_056831153.1"/>
</dbReference>
<name>A0A9R0JIZ9_SPIOL</name>
<dbReference type="Pfam" id="PF25794">
    <property type="entry name" value="SACS"/>
    <property type="match status" value="1"/>
</dbReference>
<keyword evidence="1" id="KW-0238">DNA-binding</keyword>
<dbReference type="GO" id="GO:0030527">
    <property type="term" value="F:structural constituent of chromatin"/>
    <property type="evidence" value="ECO:0007669"/>
    <property type="project" value="UniProtKB-ARBA"/>
</dbReference>
<keyword evidence="1" id="KW-0539">Nucleus</keyword>
<protein>
    <submittedName>
        <fullName evidence="4 5">Uncharacterized protein isoform X1</fullName>
    </submittedName>
</protein>
<evidence type="ECO:0000313" key="3">
    <source>
        <dbReference type="Proteomes" id="UP000813463"/>
    </source>
</evidence>
<reference evidence="4 5" key="2">
    <citation type="submission" date="2025-05" db="UniProtKB">
        <authorList>
            <consortium name="RefSeq"/>
        </authorList>
    </citation>
    <scope>IDENTIFICATION</scope>
    <source>
        <tissue evidence="4 5">Leaf</tissue>
    </source>
</reference>
<dbReference type="NCBIfam" id="NF047352">
    <property type="entry name" value="P_loop_sacsin"/>
    <property type="match status" value="1"/>
</dbReference>
<dbReference type="PROSITE" id="PS50118">
    <property type="entry name" value="HMG_BOX_2"/>
    <property type="match status" value="1"/>
</dbReference>
<dbReference type="SUPFAM" id="SSF55874">
    <property type="entry name" value="ATPase domain of HSP90 chaperone/DNA topoisomerase II/histidine kinase"/>
    <property type="match status" value="1"/>
</dbReference>
<dbReference type="GO" id="GO:0003677">
    <property type="term" value="F:DNA binding"/>
    <property type="evidence" value="ECO:0007669"/>
    <property type="project" value="UniProtKB-UniRule"/>
</dbReference>
<organism evidence="3 4">
    <name type="scientific">Spinacia oleracea</name>
    <name type="common">Spinach</name>
    <dbReference type="NCBI Taxonomy" id="3562"/>
    <lineage>
        <taxon>Eukaryota</taxon>
        <taxon>Viridiplantae</taxon>
        <taxon>Streptophyta</taxon>
        <taxon>Embryophyta</taxon>
        <taxon>Tracheophyta</taxon>
        <taxon>Spermatophyta</taxon>
        <taxon>Magnoliopsida</taxon>
        <taxon>eudicotyledons</taxon>
        <taxon>Gunneridae</taxon>
        <taxon>Pentapetalae</taxon>
        <taxon>Caryophyllales</taxon>
        <taxon>Chenopodiaceae</taxon>
        <taxon>Chenopodioideae</taxon>
        <taxon>Anserineae</taxon>
        <taxon>Spinacia</taxon>
    </lineage>
</organism>
<dbReference type="Gene3D" id="3.30.565.10">
    <property type="entry name" value="Histidine kinase-like ATPase, C-terminal domain"/>
    <property type="match status" value="1"/>
</dbReference>
<dbReference type="PANTHER" id="PTHR32387">
    <property type="entry name" value="WU:FJ29H11"/>
    <property type="match status" value="1"/>
</dbReference>
<accession>A0A9R0JIZ9</accession>
<evidence type="ECO:0000313" key="4">
    <source>
        <dbReference type="RefSeq" id="XP_021836531.2"/>
    </source>
</evidence>
<dbReference type="Proteomes" id="UP000813463">
    <property type="component" value="Chromosome 6"/>
</dbReference>
<dbReference type="KEGG" id="soe:110776295"/>
<dbReference type="InterPro" id="IPR058210">
    <property type="entry name" value="SACS/Nov_dom"/>
</dbReference>
<dbReference type="SMART" id="SM00398">
    <property type="entry name" value="HMG"/>
    <property type="match status" value="1"/>
</dbReference>
<dbReference type="GO" id="GO:0000785">
    <property type="term" value="C:chromatin"/>
    <property type="evidence" value="ECO:0007669"/>
    <property type="project" value="UniProtKB-ARBA"/>
</dbReference>
<dbReference type="Gene3D" id="1.10.30.10">
    <property type="entry name" value="High mobility group box domain"/>
    <property type="match status" value="1"/>
</dbReference>
<dbReference type="InterPro" id="IPR009071">
    <property type="entry name" value="HMG_box_dom"/>
</dbReference>
<gene>
    <name evidence="4 5" type="primary">LOC110776295</name>
</gene>
<dbReference type="InterPro" id="IPR052957">
    <property type="entry name" value="Auxin_embryo_med"/>
</dbReference>
<dbReference type="GO" id="GO:0006325">
    <property type="term" value="P:chromatin organization"/>
    <property type="evidence" value="ECO:0007669"/>
    <property type="project" value="UniProtKB-ARBA"/>
</dbReference>
<dbReference type="AlphaFoldDB" id="A0A9R0JIZ9"/>
<evidence type="ECO:0000256" key="1">
    <source>
        <dbReference type="PROSITE-ProRule" id="PRU00267"/>
    </source>
</evidence>
<keyword evidence="3" id="KW-1185">Reference proteome</keyword>
<sequence length="1915" mass="216123">MQTSKSRHDNSNIITSIFGSGSGSDDVVAAAVTAASDYIKEVTAKDHIKEIRKKKFSIGSRKPNPLTQDLHHAVTCLSGELYTKDVHFLMELIQNAEDNQYEESVEPTLEFSLTTQDITGCGAQETLLVFNNEVGFSKKNMESICSVGRSTKKGNRNKGFIGEKGIGFKSVFLVSKDPHIVSNGYRVKFSEEPDKECGIGYIVPEWISDVSFISKIQSVYGSEILPTTTIVLPLKADKVNPVKKELSSLHPELLLFLSKLSRLYVHENSSEQKKADSVTAISIVSNTNHVVSRDKDAESFVIHLSVKQKPDAPEEKCKYYLWRQAFPVTPEAKVSGRVDIEKWSLSLAFPFGKRLKRGTSSVGVFAFLPTSMVTNFPFVIQADFILASSRESIVFDSRWNLGILECVPSAFVNAFMSCVKPGSPLPDVARAFKFLPSLASPFPELNRIRDTIRKKLCDAVFVPCEMFNSQVTYCKPSSAVRINSYFRDILTKMKVAGISLFGISTMKMHPVQPSLDQDKYSPSLDFLGIHHQNEWYGTCITACNLVSQASDDMYIDLLYLMSRLSYYISKSSCCLLKFTNKRGEIALCGSLANMKEKLQIRYCLQSDHHAWLQKCNIHFGCPNSIYFLPNSVQVALTKHPKCKEVSNWLLSYAGVKTCSVSEYSSQICDYLSRERKPEDMITLSHFLYHCKLKKFLTDSSISSISQLMPIIDGSGSVRKQRIQTLVTASGSKWVKLFGPSNPFLQENYVDISEIYAASGELAEEYTPEKELLKFLTLHAGALDLPEISLPQLPLQVASSQMTSEQAFLLLDWIRFHRTRGDKIPERFIESIRSGKWMKTKTGVDCPRSCAIPTENGKAILELMKDILSGFSIVDEGFYGDQISLYIDELKFLGVQCGINGVQNIVMDRFKCLASSTMKRGEAFSLLLFIGFLKERKMLDEEWLKCMSHARWLKTYKCYDSPTNSVFFESDSEAEAAHLVTSLHVVDANFYGGKLHSYLDELRILGLKFDLGVYSLAVENLSLPENPLPLTSNCGFFILNCLRNTKSSATSFMEKVRGTPWLKTNIDFKCPSSAILDKPEWACLLKIVSVPIIDEAFYGDGIRLYVDELKAIGVAVDLKDVLKIVVSELKTLLSSLVASDHLIKLLHCITVLKKTTSSILTDLCECLAKEEILRTRHGQKKPGESILFNSKWATISFFVDLPLVDDSYYGIEIYSLRDELKMLGVVSSLEEGAIFVARGLSRPIEQGLLTAEGTFSLLHCLKFLMADENAHPFLNNLIDNMARSELLMTSCGHKFPKDTILFQFSWREMLELTDAPFINDKYYGTDMSTFSDQLKKLGVKIDIEEVCLALSVSLPSLSESSPIKRIYRFLKEFHWKPVSPESAKWQVWIPAKESSSEGTWVDSELCVLHDKAHLFAPILYNLETFYDKELLPFFSNAFQVLECPSTSHFLQIWSLWESRETHRILETECFFFWGYILKNWNQEMEDTLKKKLAKVPASLSDGNIILVSKEEVVVPDDLWLKNMFIDSEDSPLSVWLPKSSVFSAVSPTRLCAVYYALGVRNISECVKYSVKSMPSLDRCGEVDLKKMLIVKGLIEIILGFLACKIHMSTKDRHEAVNSLLSLSVIGSDKNVRVSYKLLLTPERCLEREVVKLVHWDKRSKRLFVDGAFSEYQQASAEFVNSFAAEIAEGLLLQERAPIVNDLRNLIQMCFLFKFQEPSIQFLLTKENIEILVEDREFLGACFSVAEGSYASCLEKRAFVQTEQSGPLTPSVSQRVKRRRLDDIVAVSDGTEDRSTSNFKQVDCKLSSKIKIEAKDTVPIKPKKPLTSFLAFMEEFRKEYKLEHPHNKSVGDVSKAGAEKWRAMSDVEKAPYVEVREKKKAEYEKELEAYYRNTVTCIKESRSDRSVDEEGGTAEVA</sequence>
<dbReference type="GO" id="GO:0003682">
    <property type="term" value="F:chromatin binding"/>
    <property type="evidence" value="ECO:0007669"/>
    <property type="project" value="UniProtKB-ARBA"/>
</dbReference>
<feature type="DNA-binding region" description="HMG box" evidence="1">
    <location>
        <begin position="1820"/>
        <end position="1889"/>
    </location>
</feature>
<dbReference type="GeneID" id="110776295"/>
<dbReference type="InterPro" id="IPR036890">
    <property type="entry name" value="HATPase_C_sf"/>
</dbReference>
<dbReference type="SUPFAM" id="SSF47095">
    <property type="entry name" value="HMG-box"/>
    <property type="match status" value="1"/>
</dbReference>
<dbReference type="GO" id="GO:0005634">
    <property type="term" value="C:nucleus"/>
    <property type="evidence" value="ECO:0007669"/>
    <property type="project" value="UniProtKB-SubCell"/>
</dbReference>
<dbReference type="InterPro" id="IPR036910">
    <property type="entry name" value="HMG_box_dom_sf"/>
</dbReference>
<evidence type="ECO:0000259" key="2">
    <source>
        <dbReference type="PROSITE" id="PS50118"/>
    </source>
</evidence>
<reference evidence="3" key="1">
    <citation type="journal article" date="2021" name="Nat. Commun.">
        <title>Genomic analyses provide insights into spinach domestication and the genetic basis of agronomic traits.</title>
        <authorList>
            <person name="Cai X."/>
            <person name="Sun X."/>
            <person name="Xu C."/>
            <person name="Sun H."/>
            <person name="Wang X."/>
            <person name="Ge C."/>
            <person name="Zhang Z."/>
            <person name="Wang Q."/>
            <person name="Fei Z."/>
            <person name="Jiao C."/>
            <person name="Wang Q."/>
        </authorList>
    </citation>
    <scope>NUCLEOTIDE SEQUENCE [LARGE SCALE GENOMIC DNA]</scope>
    <source>
        <strain evidence="3">cv. Varoflay</strain>
    </source>
</reference>
<dbReference type="RefSeq" id="XP_021836531.2">
    <property type="nucleotide sequence ID" value="XM_021980839.2"/>
</dbReference>
<dbReference type="PANTHER" id="PTHR32387:SF11">
    <property type="entry name" value="PROTEIN NO VEIN C-TERMINAL DOMAIN-CONTAINING PROTEIN"/>
    <property type="match status" value="1"/>
</dbReference>